<proteinExistence type="predicted"/>
<dbReference type="InterPro" id="IPR036691">
    <property type="entry name" value="Endo/exonu/phosph_ase_sf"/>
</dbReference>
<gene>
    <name evidence="1" type="ORF">CLODIP_2_CD15211</name>
</gene>
<protein>
    <recommendedName>
        <fullName evidence="3">Endonuclease/exonuclease/phosphatase domain-containing protein</fullName>
    </recommendedName>
</protein>
<dbReference type="PANTHER" id="PTHR33395">
    <property type="entry name" value="TRANSCRIPTASE, PUTATIVE-RELATED-RELATED"/>
    <property type="match status" value="1"/>
</dbReference>
<evidence type="ECO:0000313" key="1">
    <source>
        <dbReference type="EMBL" id="CAB3388477.1"/>
    </source>
</evidence>
<comment type="caution">
    <text evidence="1">The sequence shown here is derived from an EMBL/GenBank/DDBJ whole genome shotgun (WGS) entry which is preliminary data.</text>
</comment>
<accession>A0A8S1E4S5</accession>
<dbReference type="PANTHER" id="PTHR33395:SF22">
    <property type="entry name" value="REVERSE TRANSCRIPTASE DOMAIN-CONTAINING PROTEIN"/>
    <property type="match status" value="1"/>
</dbReference>
<dbReference type="Gene3D" id="3.60.10.10">
    <property type="entry name" value="Endonuclease/exonuclease/phosphatase"/>
    <property type="match status" value="1"/>
</dbReference>
<dbReference type="SUPFAM" id="SSF56219">
    <property type="entry name" value="DNase I-like"/>
    <property type="match status" value="1"/>
</dbReference>
<keyword evidence="2" id="KW-1185">Reference proteome</keyword>
<sequence length="222" mass="25059">MGLVRRGINLHAKSNSKLPLKQSGQRAPNSTPEQNIELLRSFSLATEVQQNYDACLVFGDFNLAIDWSADPPVPYATPADLFLNCFDDLAFAQLIKNATRTTDTSEKLIDLFLCDAPNLVSSAEVVSGVSDHDALHVHLDVDSRRPTPVLTTEPDWRRANWDLVNERLAENLLRVCTIDDLFTAWEAWKTTIFACIAEVGPSKRRRTKRRLLPWLDKSLKKK</sequence>
<reference evidence="1 2" key="1">
    <citation type="submission" date="2020-04" db="EMBL/GenBank/DDBJ databases">
        <authorList>
            <person name="Alioto T."/>
            <person name="Alioto T."/>
            <person name="Gomez Garrido J."/>
        </authorList>
    </citation>
    <scope>NUCLEOTIDE SEQUENCE [LARGE SCALE GENOMIC DNA]</scope>
</reference>
<dbReference type="EMBL" id="CADEPI010000790">
    <property type="protein sequence ID" value="CAB3388477.1"/>
    <property type="molecule type" value="Genomic_DNA"/>
</dbReference>
<dbReference type="Proteomes" id="UP000494165">
    <property type="component" value="Unassembled WGS sequence"/>
</dbReference>
<dbReference type="AlphaFoldDB" id="A0A8S1E4S5"/>
<name>A0A8S1E4S5_9INSE</name>
<organism evidence="1 2">
    <name type="scientific">Cloeon dipterum</name>
    <dbReference type="NCBI Taxonomy" id="197152"/>
    <lineage>
        <taxon>Eukaryota</taxon>
        <taxon>Metazoa</taxon>
        <taxon>Ecdysozoa</taxon>
        <taxon>Arthropoda</taxon>
        <taxon>Hexapoda</taxon>
        <taxon>Insecta</taxon>
        <taxon>Pterygota</taxon>
        <taxon>Palaeoptera</taxon>
        <taxon>Ephemeroptera</taxon>
        <taxon>Pisciforma</taxon>
        <taxon>Baetidae</taxon>
        <taxon>Cloeon</taxon>
    </lineage>
</organism>
<evidence type="ECO:0008006" key="3">
    <source>
        <dbReference type="Google" id="ProtNLM"/>
    </source>
</evidence>
<evidence type="ECO:0000313" key="2">
    <source>
        <dbReference type="Proteomes" id="UP000494165"/>
    </source>
</evidence>